<keyword evidence="3" id="KW-1185">Reference proteome</keyword>
<dbReference type="Proteomes" id="UP000193067">
    <property type="component" value="Unassembled WGS sequence"/>
</dbReference>
<dbReference type="EMBL" id="KZ084102">
    <property type="protein sequence ID" value="OSD03026.1"/>
    <property type="molecule type" value="Genomic_DNA"/>
</dbReference>
<gene>
    <name evidence="2" type="ORF">PYCCODRAFT_282643</name>
</gene>
<protein>
    <submittedName>
        <fullName evidence="2">Uncharacterized protein</fullName>
    </submittedName>
</protein>
<organism evidence="2 3">
    <name type="scientific">Trametes coccinea (strain BRFM310)</name>
    <name type="common">Pycnoporus coccineus</name>
    <dbReference type="NCBI Taxonomy" id="1353009"/>
    <lineage>
        <taxon>Eukaryota</taxon>
        <taxon>Fungi</taxon>
        <taxon>Dikarya</taxon>
        <taxon>Basidiomycota</taxon>
        <taxon>Agaricomycotina</taxon>
        <taxon>Agaricomycetes</taxon>
        <taxon>Polyporales</taxon>
        <taxon>Polyporaceae</taxon>
        <taxon>Trametes</taxon>
    </lineage>
</organism>
<accession>A0A1Y2IPI0</accession>
<sequence>MRQHTSYITKPNRRHRQPSRPASSPMAKLHTLTHIPESNAERTPLSTNLARPAKLGLSAPRDQPRAHCLPRARPAAWRSLPRRLGTPTPHPHGARDRPVDRSSHRR</sequence>
<feature type="region of interest" description="Disordered" evidence="1">
    <location>
        <begin position="1"/>
        <end position="106"/>
    </location>
</feature>
<name>A0A1Y2IPI0_TRAC3</name>
<feature type="compositionally biased region" description="Basic and acidic residues" evidence="1">
    <location>
        <begin position="93"/>
        <end position="106"/>
    </location>
</feature>
<evidence type="ECO:0000313" key="2">
    <source>
        <dbReference type="EMBL" id="OSD03026.1"/>
    </source>
</evidence>
<evidence type="ECO:0000313" key="3">
    <source>
        <dbReference type="Proteomes" id="UP000193067"/>
    </source>
</evidence>
<dbReference type="AlphaFoldDB" id="A0A1Y2IPI0"/>
<evidence type="ECO:0000256" key="1">
    <source>
        <dbReference type="SAM" id="MobiDB-lite"/>
    </source>
</evidence>
<reference evidence="2 3" key="1">
    <citation type="journal article" date="2015" name="Biotechnol. Biofuels">
        <title>Enhanced degradation of softwood versus hardwood by the white-rot fungus Pycnoporus coccineus.</title>
        <authorList>
            <person name="Couturier M."/>
            <person name="Navarro D."/>
            <person name="Chevret D."/>
            <person name="Henrissat B."/>
            <person name="Piumi F."/>
            <person name="Ruiz-Duenas F.J."/>
            <person name="Martinez A.T."/>
            <person name="Grigoriev I.V."/>
            <person name="Riley R."/>
            <person name="Lipzen A."/>
            <person name="Berrin J.G."/>
            <person name="Master E.R."/>
            <person name="Rosso M.N."/>
        </authorList>
    </citation>
    <scope>NUCLEOTIDE SEQUENCE [LARGE SCALE GENOMIC DNA]</scope>
    <source>
        <strain evidence="2 3">BRFM310</strain>
    </source>
</reference>
<proteinExistence type="predicted"/>